<dbReference type="AlphaFoldDB" id="A0A3A1WIR8"/>
<keyword evidence="3" id="KW-1185">Reference proteome</keyword>
<sequence>MLVTEAQETIARFIGYFDLLEVDPRLRKPVTETNAEKSGVHLPDEDATPDASGVPGYAAPGFNPRIAFGNDTLAIEPAGTHRLAAHDVDVGPHAIRFSHHEAVGLPLQLDDPARSPVAPSPVPVYVYDEIHGDSLSARVTQLSVMDDRDTVILDPDAAPLDAVDAIAKTFVDMVRLAEASTRLPAVPADADGLRQLLRHDAPDGGADGAGNAVGPAEHEGTWWNGAQVETGPSLADRLEAHRLAQDLPPVDADWSGMVLRAGDNAQLNEARLVSEGYLGKVSAVLGDWHETNAIYQLNVVAERDVVEGVEASRIQFAEAELWNVARFHRMDATPGAAPPPGVGSFPVNYRVDVIEGDIQITNVLRQIAFMRDGDRVVLSAQEQWARLLTGGNETVDLATLSKLFGAYDLVVIGGSVYEGNFIQQINVLSDSDHVLSEGGRVGSVATAGNFAANTASIVNVGSVADFKPLSPEMSALVARFSAGEGSGALHLGADLAFIAGRDIRVLYVKGDVLELNVVSQINILEDSDTVRAPAASLVADLQAGKGGGWSVSTGHNAQVNKATILDLDDAAHHRFLGGEYYSQSMLAQTDLVGAHDGGVQTFDVSVLAPEIIAFIGNVHADDAHHASASLPFHDAHGTADGVAGILT</sequence>
<name>A0A3A1WIR8_9HYPH</name>
<gene>
    <name evidence="2" type="ORF">D3218_13860</name>
</gene>
<accession>A0A3A1WIR8</accession>
<evidence type="ECO:0008006" key="4">
    <source>
        <dbReference type="Google" id="ProtNLM"/>
    </source>
</evidence>
<proteinExistence type="predicted"/>
<evidence type="ECO:0000313" key="2">
    <source>
        <dbReference type="EMBL" id="RIX99553.1"/>
    </source>
</evidence>
<feature type="region of interest" description="Disordered" evidence="1">
    <location>
        <begin position="32"/>
        <end position="55"/>
    </location>
</feature>
<dbReference type="Proteomes" id="UP000265750">
    <property type="component" value="Unassembled WGS sequence"/>
</dbReference>
<feature type="compositionally biased region" description="Basic and acidic residues" evidence="1">
    <location>
        <begin position="32"/>
        <end position="44"/>
    </location>
</feature>
<dbReference type="RefSeq" id="WP_119540686.1">
    <property type="nucleotide sequence ID" value="NZ_QYRN01000007.1"/>
</dbReference>
<comment type="caution">
    <text evidence="2">The sequence shown here is derived from an EMBL/GenBank/DDBJ whole genome shotgun (WGS) entry which is preliminary data.</text>
</comment>
<protein>
    <recommendedName>
        <fullName evidence="4">Type I secretion protein</fullName>
    </recommendedName>
</protein>
<evidence type="ECO:0000256" key="1">
    <source>
        <dbReference type="SAM" id="MobiDB-lite"/>
    </source>
</evidence>
<dbReference type="OrthoDB" id="8283038at2"/>
<dbReference type="EMBL" id="QYRN01000007">
    <property type="protein sequence ID" value="RIX99553.1"/>
    <property type="molecule type" value="Genomic_DNA"/>
</dbReference>
<evidence type="ECO:0000313" key="3">
    <source>
        <dbReference type="Proteomes" id="UP000265750"/>
    </source>
</evidence>
<organism evidence="2 3">
    <name type="scientific">Aureimonas flava</name>
    <dbReference type="NCBI Taxonomy" id="2320271"/>
    <lineage>
        <taxon>Bacteria</taxon>
        <taxon>Pseudomonadati</taxon>
        <taxon>Pseudomonadota</taxon>
        <taxon>Alphaproteobacteria</taxon>
        <taxon>Hyphomicrobiales</taxon>
        <taxon>Aurantimonadaceae</taxon>
        <taxon>Aureimonas</taxon>
    </lineage>
</organism>
<reference evidence="3" key="1">
    <citation type="submission" date="2018-09" db="EMBL/GenBank/DDBJ databases">
        <authorList>
            <person name="Tuo L."/>
        </authorList>
    </citation>
    <scope>NUCLEOTIDE SEQUENCE [LARGE SCALE GENOMIC DNA]</scope>
    <source>
        <strain evidence="3">M2BS4Y-1</strain>
    </source>
</reference>